<organism evidence="1 2">
    <name type="scientific">Candidatus Fimiplasma intestinipullorum</name>
    <dbReference type="NCBI Taxonomy" id="2840825"/>
    <lineage>
        <taxon>Bacteria</taxon>
        <taxon>Bacillati</taxon>
        <taxon>Bacillota</taxon>
        <taxon>Clostridia</taxon>
        <taxon>Eubacteriales</taxon>
        <taxon>Candidatus Fimiplasma</taxon>
    </lineage>
</organism>
<name>A0A9D1HMR9_9FIRM</name>
<evidence type="ECO:0000313" key="1">
    <source>
        <dbReference type="EMBL" id="HIU13517.1"/>
    </source>
</evidence>
<dbReference type="EMBL" id="DVMJ01000050">
    <property type="protein sequence ID" value="HIU13517.1"/>
    <property type="molecule type" value="Genomic_DNA"/>
</dbReference>
<accession>A0A9D1HMR9</accession>
<sequence>MRISINTDNLQTAAKASNEAAMSLQQANAILSAITTHQDWVCPNKTVINQLIEGNRQRISRLLADATSFDQAVLEVTEQFLQAEASIDRRLDTLDGLLSQINAANAIEAGTLSTVASNFIPAAGQAVSSLLQVEERRGEDK</sequence>
<protein>
    <submittedName>
        <fullName evidence="1">Uncharacterized protein</fullName>
    </submittedName>
</protein>
<dbReference type="AlphaFoldDB" id="A0A9D1HMR9"/>
<dbReference type="Proteomes" id="UP000824175">
    <property type="component" value="Unassembled WGS sequence"/>
</dbReference>
<gene>
    <name evidence="1" type="ORF">IAD15_05550</name>
</gene>
<reference evidence="1" key="1">
    <citation type="submission" date="2020-10" db="EMBL/GenBank/DDBJ databases">
        <authorList>
            <person name="Gilroy R."/>
        </authorList>
    </citation>
    <scope>NUCLEOTIDE SEQUENCE</scope>
    <source>
        <strain evidence="1">CHK195-11698</strain>
    </source>
</reference>
<proteinExistence type="predicted"/>
<comment type="caution">
    <text evidence="1">The sequence shown here is derived from an EMBL/GenBank/DDBJ whole genome shotgun (WGS) entry which is preliminary data.</text>
</comment>
<evidence type="ECO:0000313" key="2">
    <source>
        <dbReference type="Proteomes" id="UP000824175"/>
    </source>
</evidence>
<reference evidence="1" key="2">
    <citation type="journal article" date="2021" name="PeerJ">
        <title>Extensive microbial diversity within the chicken gut microbiome revealed by metagenomics and culture.</title>
        <authorList>
            <person name="Gilroy R."/>
            <person name="Ravi A."/>
            <person name="Getino M."/>
            <person name="Pursley I."/>
            <person name="Horton D.L."/>
            <person name="Alikhan N.F."/>
            <person name="Baker D."/>
            <person name="Gharbi K."/>
            <person name="Hall N."/>
            <person name="Watson M."/>
            <person name="Adriaenssens E.M."/>
            <person name="Foster-Nyarko E."/>
            <person name="Jarju S."/>
            <person name="Secka A."/>
            <person name="Antonio M."/>
            <person name="Oren A."/>
            <person name="Chaudhuri R.R."/>
            <person name="La Ragione R."/>
            <person name="Hildebrand F."/>
            <person name="Pallen M.J."/>
        </authorList>
    </citation>
    <scope>NUCLEOTIDE SEQUENCE</scope>
    <source>
        <strain evidence="1">CHK195-11698</strain>
    </source>
</reference>